<sequence>MTSVHIVASSYRIRPPHSANIDNLLTRQGSILLAEPTVMTSGTLQRTEKSIAIHSRAGYLSASWIDSFYNRIAIIPTTQSLGAISSEQTVTVKVWNAYLSAQTLLSMAISGDEGIALSGPVTPREFNRLAIHEWQLTISMDGPSAINCTVTWQFAGMDPVTFTLTGSRTVSWLLAPDWSDGITENLEWKTDVHRSQTGAAQRVARRLSPRRTFEFKIIADAAARRRFEQQLFNYGSRSWALPIYPDQARLPAVLPAGSDTVPLATAGRDFVAGGMALICASTAVTAARETVEIAGVEAEALTLSRVTQNDWPASTLVYPLRSAVITDQPRLMRKNDGVITAQMRFLITEHNAHSDEHGLTLHRGFPVIEPGSDWSEDLTAEYSRLLAELDNDIGIPYRLDTAERPFIVQSHAWLAVGRERQRQLRCLLYWLRGRQRPVWVGSQATDMIAVADIANQTLDIESIGFTDSGGALPGRQDIRIETTTGVYYTRITASAILDDDTERLVIDAALNISRTQILKISWLTLCHLSSDSAAWEHKTDADGVAALSLTFEGVRDELE</sequence>
<protein>
    <submittedName>
        <fullName evidence="1">Uncharacterized protein</fullName>
    </submittedName>
</protein>
<dbReference type="RefSeq" id="WP_205680328.1">
    <property type="nucleotide sequence ID" value="NZ_MJLZ01000020.1"/>
</dbReference>
<reference evidence="1 2" key="1">
    <citation type="submission" date="2016-09" db="EMBL/GenBank/DDBJ databases">
        <authorList>
            <person name="Doonan J."/>
            <person name="Pachebat J.A."/>
            <person name="Golyshin P.N."/>
            <person name="Denman S."/>
            <person name="Mcdonald J.E."/>
        </authorList>
    </citation>
    <scope>NUCLEOTIDE SEQUENCE [LARGE SCALE GENOMIC DNA]</scope>
    <source>
        <strain evidence="1 2">NCPPB 3934</strain>
    </source>
</reference>
<comment type="caution">
    <text evidence="1">The sequence shown here is derived from an EMBL/GenBank/DDBJ whole genome shotgun (WGS) entry which is preliminary data.</text>
</comment>
<name>A0A421DNH1_9GAMM</name>
<dbReference type="EMBL" id="MJLZ01000020">
    <property type="protein sequence ID" value="RLM23669.1"/>
    <property type="molecule type" value="Genomic_DNA"/>
</dbReference>
<dbReference type="AlphaFoldDB" id="A0A421DNH1"/>
<accession>A0A421DNH1</accession>
<keyword evidence="2" id="KW-1185">Reference proteome</keyword>
<proteinExistence type="predicted"/>
<evidence type="ECO:0000313" key="2">
    <source>
        <dbReference type="Proteomes" id="UP000285648"/>
    </source>
</evidence>
<organism evidence="1 2">
    <name type="scientific">Brenneria alni</name>
    <dbReference type="NCBI Taxonomy" id="71656"/>
    <lineage>
        <taxon>Bacteria</taxon>
        <taxon>Pseudomonadati</taxon>
        <taxon>Pseudomonadota</taxon>
        <taxon>Gammaproteobacteria</taxon>
        <taxon>Enterobacterales</taxon>
        <taxon>Pectobacteriaceae</taxon>
        <taxon>Brenneria</taxon>
    </lineage>
</organism>
<gene>
    <name evidence="1" type="ORF">BIY29_10230</name>
</gene>
<dbReference type="Proteomes" id="UP000285648">
    <property type="component" value="Unassembled WGS sequence"/>
</dbReference>
<evidence type="ECO:0000313" key="1">
    <source>
        <dbReference type="EMBL" id="RLM23669.1"/>
    </source>
</evidence>